<dbReference type="Pfam" id="PF23021">
    <property type="entry name" value="6TM_2nd_PGAP2IP"/>
    <property type="match status" value="1"/>
</dbReference>
<sequence>MQLYKERKPQKLWLELLGKSYVGLIYWTVLVEFLRNVFWFQLRAGRVAPQLGFLAYLFIPSVVVGRPIFREFLEKNPWSRALLVIGGVLGLWGQWYHSAVRRVTLSATGAALLGIYVWEGMWAATTARRERTAFGMVGGILLLQVLKWAYAGPNPLVAKWWGLLFLGIIPGVFTALLVLSEDLAESEGGELQSFLEEDLDVELEEVTAQDPLPFRSVDSFKYTKLEPMNPPDTGLINGGNRRETPYFFRPPPVDIPASESSSSANVNGEHMNGGKWTNVPIEVAGKSANEEKTAGRHSRKASEEHGYQDIMWHDEEVEPSTEEEDTPKQKVAGILNHEQKIEEIAEVSSPKSVKDEIVHKFTTWSGGFGVDAFREARTDSGRLEVVDSPVYHHERMKHESVVEVKPEVSRSNNNSPTKDRRWGEGEEVPWLMDIQGNNDITDSELDPFRHKDTKWNISSCVRTAQRGIWSGSLLFITHWLLTAPTSFSRWEGTSVEHGWISILALALGLLAATEYPRIACLRRTQGLVFWLLIALGAMLFTVYPESAMAGAALLAFSAPSLWISIAQFNLETYPGSGLGIMVLVYITFTVWSTCLVAYQSIPQLSFLRGTRNVLMGCAVIGIGVGVCREALAALKEKRERDMDLQRGINKTQSNSESEIPGRQAVGALLGVVALIGLVAVLVRVRHSAPNFFPIGGGPLKVLNFNIQQGFSRAGTVNYDPVLHMLHREQPHVIMLQESDTMHIVHGNIDTIDYLSIWLRMHSLYSPPTKSDTWGCAMLSFYPFIYSRSGVLVSPEGENSCFQYAQIKVGGKLVHLLNTHFGTLESDISLQAEELAALVQNIFDTPENERVYLVMAGDINSEPLSPSYNATLSSGLLKDAYMNWNGGRAYRRDPGAGYIFSSSALNCTYFEEPYYDQEKTADGFPVVASFEFT</sequence>
<feature type="domain" description="PGAP2IP C-terminal nuclease-like" evidence="4">
    <location>
        <begin position="722"/>
        <end position="878"/>
    </location>
</feature>
<feature type="region of interest" description="Disordered" evidence="1">
    <location>
        <begin position="396"/>
        <end position="422"/>
    </location>
</feature>
<dbReference type="EMBL" id="JBJQOH010000006">
    <property type="protein sequence ID" value="KAL3684164.1"/>
    <property type="molecule type" value="Genomic_DNA"/>
</dbReference>
<keyword evidence="2" id="KW-0812">Transmembrane</keyword>
<dbReference type="Pfam" id="PF23226">
    <property type="entry name" value="Exo_endo_phos_PGAP2IP"/>
    <property type="match status" value="1"/>
</dbReference>
<feature type="transmembrane region" description="Helical" evidence="2">
    <location>
        <begin position="499"/>
        <end position="515"/>
    </location>
</feature>
<feature type="transmembrane region" description="Helical" evidence="2">
    <location>
        <begin position="527"/>
        <end position="543"/>
    </location>
</feature>
<dbReference type="SUPFAM" id="SSF56219">
    <property type="entry name" value="DNase I-like"/>
    <property type="match status" value="1"/>
</dbReference>
<feature type="compositionally biased region" description="Basic and acidic residues" evidence="1">
    <location>
        <begin position="396"/>
        <end position="408"/>
    </location>
</feature>
<evidence type="ECO:0000256" key="2">
    <source>
        <dbReference type="SAM" id="Phobius"/>
    </source>
</evidence>
<feature type="transmembrane region" description="Helical" evidence="2">
    <location>
        <begin position="613"/>
        <end position="634"/>
    </location>
</feature>
<keyword evidence="2" id="KW-1133">Transmembrane helix</keyword>
<feature type="transmembrane region" description="Helical" evidence="2">
    <location>
        <begin position="468"/>
        <end position="487"/>
    </location>
</feature>
<evidence type="ECO:0008006" key="7">
    <source>
        <dbReference type="Google" id="ProtNLM"/>
    </source>
</evidence>
<keyword evidence="2" id="KW-0472">Membrane</keyword>
<dbReference type="InterPro" id="IPR036691">
    <property type="entry name" value="Endo/exonu/phosph_ase_sf"/>
</dbReference>
<reference evidence="5 6" key="1">
    <citation type="submission" date="2024-09" db="EMBL/GenBank/DDBJ databases">
        <title>Chromosome-scale assembly of Riccia sorocarpa.</title>
        <authorList>
            <person name="Paukszto L."/>
        </authorList>
    </citation>
    <scope>NUCLEOTIDE SEQUENCE [LARGE SCALE GENOMIC DNA]</scope>
    <source>
        <strain evidence="5">LP-2024</strain>
        <tissue evidence="5">Aerial parts of the thallus</tissue>
    </source>
</reference>
<feature type="transmembrane region" description="Helical" evidence="2">
    <location>
        <begin position="133"/>
        <end position="151"/>
    </location>
</feature>
<feature type="transmembrane region" description="Helical" evidence="2">
    <location>
        <begin position="664"/>
        <end position="684"/>
    </location>
</feature>
<evidence type="ECO:0000259" key="4">
    <source>
        <dbReference type="Pfam" id="PF23226"/>
    </source>
</evidence>
<dbReference type="InterPro" id="IPR051916">
    <property type="entry name" value="GPI-anchor_lipid_remodeler"/>
</dbReference>
<feature type="transmembrane region" description="Helical" evidence="2">
    <location>
        <begin position="549"/>
        <end position="570"/>
    </location>
</feature>
<dbReference type="InterPro" id="IPR053911">
    <property type="entry name" value="PGAP2IP_TM_2nd"/>
</dbReference>
<proteinExistence type="predicted"/>
<dbReference type="AlphaFoldDB" id="A0ABD3H0S1"/>
<protein>
    <recommendedName>
        <fullName evidence="7">Endonuclease/exonuclease/phosphatase domain-containing protein</fullName>
    </recommendedName>
</protein>
<name>A0ABD3H0S1_9MARC</name>
<feature type="transmembrane region" description="Helical" evidence="2">
    <location>
        <begin position="51"/>
        <end position="69"/>
    </location>
</feature>
<gene>
    <name evidence="5" type="ORF">R1sor_002186</name>
</gene>
<feature type="transmembrane region" description="Helical" evidence="2">
    <location>
        <begin position="12"/>
        <end position="31"/>
    </location>
</feature>
<dbReference type="PANTHER" id="PTHR14859">
    <property type="entry name" value="CALCOFLUOR WHITE HYPERSENSITIVE PROTEIN PRECURSOR"/>
    <property type="match status" value="1"/>
</dbReference>
<comment type="caution">
    <text evidence="5">The sequence shown here is derived from an EMBL/GenBank/DDBJ whole genome shotgun (WGS) entry which is preliminary data.</text>
</comment>
<feature type="domain" description="PGAP2IP second transmembrane" evidence="3">
    <location>
        <begin position="468"/>
        <end position="628"/>
    </location>
</feature>
<dbReference type="InterPro" id="IPR057315">
    <property type="entry name" value="Exo_endo_phos_PGAP2IP_C"/>
</dbReference>
<feature type="transmembrane region" description="Helical" evidence="2">
    <location>
        <begin position="582"/>
        <end position="601"/>
    </location>
</feature>
<evidence type="ECO:0000259" key="3">
    <source>
        <dbReference type="Pfam" id="PF23021"/>
    </source>
</evidence>
<feature type="transmembrane region" description="Helical" evidence="2">
    <location>
        <begin position="81"/>
        <end position="97"/>
    </location>
</feature>
<organism evidence="5 6">
    <name type="scientific">Riccia sorocarpa</name>
    <dbReference type="NCBI Taxonomy" id="122646"/>
    <lineage>
        <taxon>Eukaryota</taxon>
        <taxon>Viridiplantae</taxon>
        <taxon>Streptophyta</taxon>
        <taxon>Embryophyta</taxon>
        <taxon>Marchantiophyta</taxon>
        <taxon>Marchantiopsida</taxon>
        <taxon>Marchantiidae</taxon>
        <taxon>Marchantiales</taxon>
        <taxon>Ricciaceae</taxon>
        <taxon>Riccia</taxon>
    </lineage>
</organism>
<evidence type="ECO:0000313" key="5">
    <source>
        <dbReference type="EMBL" id="KAL3684164.1"/>
    </source>
</evidence>
<dbReference type="PANTHER" id="PTHR14859:SF1">
    <property type="entry name" value="PGAP2-INTERACTING PROTEIN"/>
    <property type="match status" value="1"/>
</dbReference>
<evidence type="ECO:0000256" key="1">
    <source>
        <dbReference type="SAM" id="MobiDB-lite"/>
    </source>
</evidence>
<accession>A0ABD3H0S1</accession>
<dbReference type="Gene3D" id="3.60.10.10">
    <property type="entry name" value="Endonuclease/exonuclease/phosphatase"/>
    <property type="match status" value="1"/>
</dbReference>
<dbReference type="Proteomes" id="UP001633002">
    <property type="component" value="Unassembled WGS sequence"/>
</dbReference>
<feature type="transmembrane region" description="Helical" evidence="2">
    <location>
        <begin position="157"/>
        <end position="179"/>
    </location>
</feature>
<keyword evidence="6" id="KW-1185">Reference proteome</keyword>
<evidence type="ECO:0000313" key="6">
    <source>
        <dbReference type="Proteomes" id="UP001633002"/>
    </source>
</evidence>
<feature type="transmembrane region" description="Helical" evidence="2">
    <location>
        <begin position="103"/>
        <end position="121"/>
    </location>
</feature>